<dbReference type="RefSeq" id="XP_046058182.1">
    <property type="nucleotide sequence ID" value="XM_046208420.1"/>
</dbReference>
<feature type="compositionally biased region" description="Polar residues" evidence="1">
    <location>
        <begin position="1"/>
        <end position="16"/>
    </location>
</feature>
<dbReference type="GeneID" id="70239029"/>
<feature type="region of interest" description="Disordered" evidence="1">
    <location>
        <begin position="1"/>
        <end position="181"/>
    </location>
</feature>
<dbReference type="PANTHER" id="PTHR28307">
    <property type="entry name" value="PROTEIN PAL1"/>
    <property type="match status" value="1"/>
</dbReference>
<evidence type="ECO:0000256" key="1">
    <source>
        <dbReference type="SAM" id="MobiDB-lite"/>
    </source>
</evidence>
<reference evidence="2" key="2">
    <citation type="submission" date="2021-01" db="EMBL/GenBank/DDBJ databases">
        <authorList>
            <person name="Schikora-Tamarit M.A."/>
        </authorList>
    </citation>
    <scope>NUCLEOTIDE SEQUENCE</scope>
    <source>
        <strain evidence="2">CBS6075</strain>
    </source>
</reference>
<dbReference type="PANTHER" id="PTHR28307:SF2">
    <property type="entry name" value="PROTEIN PAL1"/>
    <property type="match status" value="1"/>
</dbReference>
<evidence type="ECO:0008006" key="4">
    <source>
        <dbReference type="Google" id="ProtNLM"/>
    </source>
</evidence>
<feature type="compositionally biased region" description="Basic and acidic residues" evidence="1">
    <location>
        <begin position="63"/>
        <end position="82"/>
    </location>
</feature>
<evidence type="ECO:0000313" key="3">
    <source>
        <dbReference type="Proteomes" id="UP000769157"/>
    </source>
</evidence>
<evidence type="ECO:0000313" key="2">
    <source>
        <dbReference type="EMBL" id="KAH3660479.1"/>
    </source>
</evidence>
<dbReference type="Proteomes" id="UP000769157">
    <property type="component" value="Unassembled WGS sequence"/>
</dbReference>
<dbReference type="Pfam" id="PF08316">
    <property type="entry name" value="Pal1"/>
    <property type="match status" value="1"/>
</dbReference>
<gene>
    <name evidence="2" type="ORF">OGAPHI_007065</name>
</gene>
<dbReference type="EMBL" id="JAEUBE010000504">
    <property type="protein sequence ID" value="KAH3660479.1"/>
    <property type="molecule type" value="Genomic_DNA"/>
</dbReference>
<feature type="compositionally biased region" description="Basic and acidic residues" evidence="1">
    <location>
        <begin position="143"/>
        <end position="153"/>
    </location>
</feature>
<feature type="compositionally biased region" description="Basic and acidic residues" evidence="1">
    <location>
        <begin position="106"/>
        <end position="117"/>
    </location>
</feature>
<keyword evidence="3" id="KW-1185">Reference proteome</keyword>
<feature type="compositionally biased region" description="Basic and acidic residues" evidence="1">
    <location>
        <begin position="38"/>
        <end position="56"/>
    </location>
</feature>
<feature type="compositionally biased region" description="Basic residues" evidence="1">
    <location>
        <begin position="154"/>
        <end position="171"/>
    </location>
</feature>
<dbReference type="GO" id="GO:0005737">
    <property type="term" value="C:cytoplasm"/>
    <property type="evidence" value="ECO:0007669"/>
    <property type="project" value="TreeGrafter"/>
</dbReference>
<dbReference type="OrthoDB" id="5352132at2759"/>
<comment type="caution">
    <text evidence="2">The sequence shown here is derived from an EMBL/GenBank/DDBJ whole genome shotgun (WGS) entry which is preliminary data.</text>
</comment>
<dbReference type="InterPro" id="IPR013226">
    <property type="entry name" value="Pal1"/>
</dbReference>
<feature type="region of interest" description="Disordered" evidence="1">
    <location>
        <begin position="323"/>
        <end position="344"/>
    </location>
</feature>
<accession>A0A9P8NWR3</accession>
<sequence length="373" mass="41156">MSNNPFTEMLSPASTGSRGGRNRPHEEASRVVPSVNRSRKEEAFGSHSNYYDDHDLPPPYDEVTNKYKKDEYPKDEKTRKSSDSGSSGSSLNPFPASSVPKQSHKPRSDSNRKRLDAEQLTGTVVTRIASDGRVRSKSAGEPSRPRKSSEQKSSRHHKEHRSHRHHRSKKHTVMEKPKNLDTIDKLDVTGFFSGGGFHHDGPFDACTPHRNKDTKAAPVMAFPADGPNNSIKGMAPKNAREQQIDMVFGYNEEDSIYTPKTQSSHVPGKSPYSNGVVVKRASTSNSTLLDLKPNPNVVAFDSNVKSAPIHGDTTLGLGSSTFLDGAPAYGAQERKDSGELGRKKSLVDRLRKKDDETTGLLRRVKSLKVSSRR</sequence>
<feature type="compositionally biased region" description="Basic and acidic residues" evidence="1">
    <location>
        <begin position="172"/>
        <end position="181"/>
    </location>
</feature>
<reference evidence="2" key="1">
    <citation type="journal article" date="2021" name="Open Biol.">
        <title>Shared evolutionary footprints suggest mitochondrial oxidative damage underlies multiple complex I losses in fungi.</title>
        <authorList>
            <person name="Schikora-Tamarit M.A."/>
            <person name="Marcet-Houben M."/>
            <person name="Nosek J."/>
            <person name="Gabaldon T."/>
        </authorList>
    </citation>
    <scope>NUCLEOTIDE SEQUENCE</scope>
    <source>
        <strain evidence="2">CBS6075</strain>
    </source>
</reference>
<protein>
    <recommendedName>
        <fullName evidence="4">Pal1 cell morphology protein</fullName>
    </recommendedName>
</protein>
<feature type="compositionally biased region" description="Basic and acidic residues" evidence="1">
    <location>
        <begin position="332"/>
        <end position="344"/>
    </location>
</feature>
<organism evidence="2 3">
    <name type="scientific">Ogataea philodendri</name>
    <dbReference type="NCBI Taxonomy" id="1378263"/>
    <lineage>
        <taxon>Eukaryota</taxon>
        <taxon>Fungi</taxon>
        <taxon>Dikarya</taxon>
        <taxon>Ascomycota</taxon>
        <taxon>Saccharomycotina</taxon>
        <taxon>Pichiomycetes</taxon>
        <taxon>Pichiales</taxon>
        <taxon>Pichiaceae</taxon>
        <taxon>Ogataea</taxon>
    </lineage>
</organism>
<proteinExistence type="predicted"/>
<dbReference type="AlphaFoldDB" id="A0A9P8NWR3"/>
<name>A0A9P8NWR3_9ASCO</name>